<dbReference type="Proteomes" id="UP000287171">
    <property type="component" value="Unassembled WGS sequence"/>
</dbReference>
<accession>A0A402BB46</accession>
<dbReference type="EMBL" id="BIFT01000001">
    <property type="protein sequence ID" value="GCE28651.1"/>
    <property type="molecule type" value="Genomic_DNA"/>
</dbReference>
<proteinExistence type="predicted"/>
<keyword evidence="2" id="KW-1185">Reference proteome</keyword>
<evidence type="ECO:0000313" key="2">
    <source>
        <dbReference type="Proteomes" id="UP000287171"/>
    </source>
</evidence>
<dbReference type="RefSeq" id="WP_126628842.1">
    <property type="nucleotide sequence ID" value="NZ_BIFT01000001.1"/>
</dbReference>
<dbReference type="AlphaFoldDB" id="A0A402BB46"/>
<evidence type="ECO:0000313" key="1">
    <source>
        <dbReference type="EMBL" id="GCE28651.1"/>
    </source>
</evidence>
<comment type="caution">
    <text evidence="1">The sequence shown here is derived from an EMBL/GenBank/DDBJ whole genome shotgun (WGS) entry which is preliminary data.</text>
</comment>
<name>A0A402BB46_9CHLR</name>
<organism evidence="1 2">
    <name type="scientific">Dictyobacter alpinus</name>
    <dbReference type="NCBI Taxonomy" id="2014873"/>
    <lineage>
        <taxon>Bacteria</taxon>
        <taxon>Bacillati</taxon>
        <taxon>Chloroflexota</taxon>
        <taxon>Ktedonobacteria</taxon>
        <taxon>Ktedonobacterales</taxon>
        <taxon>Dictyobacteraceae</taxon>
        <taxon>Dictyobacter</taxon>
    </lineage>
</organism>
<dbReference type="InterPro" id="IPR013783">
    <property type="entry name" value="Ig-like_fold"/>
</dbReference>
<protein>
    <recommendedName>
        <fullName evidence="3">DUF11 domain-containing protein</fullName>
    </recommendedName>
</protein>
<gene>
    <name evidence="1" type="ORF">KDA_41350</name>
</gene>
<reference evidence="2" key="1">
    <citation type="submission" date="2018-12" db="EMBL/GenBank/DDBJ databases">
        <title>Tengunoibacter tsumagoiensis gen. nov., sp. nov., Dictyobacter kobayashii sp. nov., D. alpinus sp. nov., and D. joshuensis sp. nov. and description of Dictyobacteraceae fam. nov. within the order Ktedonobacterales isolated from Tengu-no-mugimeshi.</title>
        <authorList>
            <person name="Wang C.M."/>
            <person name="Zheng Y."/>
            <person name="Sakai Y."/>
            <person name="Toyoda A."/>
            <person name="Minakuchi Y."/>
            <person name="Abe K."/>
            <person name="Yokota A."/>
            <person name="Yabe S."/>
        </authorList>
    </citation>
    <scope>NUCLEOTIDE SEQUENCE [LARGE SCALE GENOMIC DNA]</scope>
    <source>
        <strain evidence="2">Uno16</strain>
    </source>
</reference>
<dbReference type="Gene3D" id="2.60.40.10">
    <property type="entry name" value="Immunoglobulins"/>
    <property type="match status" value="1"/>
</dbReference>
<evidence type="ECO:0008006" key="3">
    <source>
        <dbReference type="Google" id="ProtNLM"/>
    </source>
</evidence>
<sequence length="196" mass="21657">MKNFFSTHMVNTHTSKGFAHVLWALLFSIMLTYVLVGSTSAQPGISTRGHILPADLTIHWVVPQTFQAVHVDDSLDFSVVVSNHGDQLTGPMPITIVLKLASGLNDLHFVNTKFWHASFISNRMPTSIRAYYVGPLPLRAGQSLERFTFSARLNQSAVPDLTLQALVTSPGDTNPRNNTASYTLGVLPHRNNHPHF</sequence>